<reference evidence="1 2" key="1">
    <citation type="journal article" date="2021" name="Front. Genet.">
        <title>Chromosome-Level Genome Assembly Reveals Significant Gene Expansion in the Toll and IMD Signaling Pathways of Dendrolimus kikuchii.</title>
        <authorList>
            <person name="Zhou J."/>
            <person name="Wu P."/>
            <person name="Xiong Z."/>
            <person name="Liu N."/>
            <person name="Zhao N."/>
            <person name="Ji M."/>
            <person name="Qiu Y."/>
            <person name="Yang B."/>
        </authorList>
    </citation>
    <scope>NUCLEOTIDE SEQUENCE [LARGE SCALE GENOMIC DNA]</scope>
    <source>
        <strain evidence="1">Ann1</strain>
    </source>
</reference>
<gene>
    <name evidence="1" type="ORF">K1T71_011939</name>
</gene>
<comment type="caution">
    <text evidence="1">The sequence shown here is derived from an EMBL/GenBank/DDBJ whole genome shotgun (WGS) entry which is preliminary data.</text>
</comment>
<keyword evidence="2" id="KW-1185">Reference proteome</keyword>
<accession>A0ACC1CMJ7</accession>
<dbReference type="EMBL" id="CM034407">
    <property type="protein sequence ID" value="KAJ0172800.1"/>
    <property type="molecule type" value="Genomic_DNA"/>
</dbReference>
<dbReference type="Proteomes" id="UP000824533">
    <property type="component" value="Linkage Group LG21"/>
</dbReference>
<protein>
    <submittedName>
        <fullName evidence="1">Uncharacterized protein</fullName>
    </submittedName>
</protein>
<evidence type="ECO:0000313" key="1">
    <source>
        <dbReference type="EMBL" id="KAJ0172800.1"/>
    </source>
</evidence>
<organism evidence="1 2">
    <name type="scientific">Dendrolimus kikuchii</name>
    <dbReference type="NCBI Taxonomy" id="765133"/>
    <lineage>
        <taxon>Eukaryota</taxon>
        <taxon>Metazoa</taxon>
        <taxon>Ecdysozoa</taxon>
        <taxon>Arthropoda</taxon>
        <taxon>Hexapoda</taxon>
        <taxon>Insecta</taxon>
        <taxon>Pterygota</taxon>
        <taxon>Neoptera</taxon>
        <taxon>Endopterygota</taxon>
        <taxon>Lepidoptera</taxon>
        <taxon>Glossata</taxon>
        <taxon>Ditrysia</taxon>
        <taxon>Bombycoidea</taxon>
        <taxon>Lasiocampidae</taxon>
        <taxon>Dendrolimus</taxon>
    </lineage>
</organism>
<name>A0ACC1CMJ7_9NEOP</name>
<proteinExistence type="predicted"/>
<sequence>MKRRNSRSVYDDMRYDSSDSSCNRKSTRFCKSDRYKESETNVILNKFLSILNDVKSSEKPKLSFNNNVIPEFDPLSKEQTMLVWITKIEECAEIYGWSEKEIIHYALPKLTGVAKTWYQGLPTLMHTWGEWKKNLIESFPCREDYAELLTEMLSKRVKYGESLEHYYYTKLNLLNRCKIYGKRAVDCILHGVDDRAIRVGAQAAQFDEPERILKYFRTVKVGQSRERYDGNVKIGGDRKNLNNITNRFQNSRFGTMNSNIRCFNCGEFGHLSFRCEKPIIKCTMCERMGHQAANCYKFKANQAKTETQSKDKIEKQVLELSKSDRSVDKYIFDIKINGKVVQCHVDLGSQCSLIKISKAKELGFSIKCPPDLPALRGIGANLTTPLGVVTTDVEVQGINEVIDIYVVEDYVLNYPALLGHSFTEIPNLTITKTPTKLIFRKGDPSKVHLECNDNFCIPKLSLCVIPVKSELPFNGNVSVRGSVRALEGNYYYLLSGEYNIKSGIGSLLAYNMSEHDITITKDSLLTRADKNDRISSNTVNCYQMSLDSLDLDEPIKSGETLNHDDRLKLQELLHKYKGCFAKSLKELGFTQVTEMVIELEDTEPVVYRPYRLSLSERKLVNDMVQEMMDSGIIRESSSAYASPIVLVQKKTGEKRLCVDYRALNRKTKKEHYPLPRIDDQLDQLAGNRLFTSLDLASGYYQIPICEESRHKTAFVTPDGQFEYNRMPFGLVNAPSVFQRTINKILHDAKIKYAIVYMDDILIPSKDVTEGLNRLEEVLGLLKQGGLTLRLSKCNFFLSTVDFLGFEVNYAGIRPEVQRIKNILEDKTAEIINDVHKNYKIKNGRVYRIVGDDIRANGQVERFNRTILDALSTCTHNKDDKSWDDYIYDIQVGINTTVHKTTQKSPSELLFGFNVTSRSEGILSPIIRDTTNVINSDNLNNVRDEASSNIKTQQLKDIERFNSRRKSGKGYKVGDLVRIERQVPHDGKSQKLVIKFQGPYRVMKVLPNDRYVVEDTPMTRKQGRRYEAVVALDKMQPWLSFSRDFESSDNDVVNDNGNELDFIKKIG</sequence>
<evidence type="ECO:0000313" key="2">
    <source>
        <dbReference type="Proteomes" id="UP000824533"/>
    </source>
</evidence>